<evidence type="ECO:0000256" key="1">
    <source>
        <dbReference type="RuleBase" id="RU365031"/>
    </source>
</evidence>
<dbReference type="EMBL" id="JBEZFP010000015">
    <property type="protein sequence ID" value="MEU8133542.1"/>
    <property type="molecule type" value="Genomic_DNA"/>
</dbReference>
<dbReference type="InterPro" id="IPR028345">
    <property type="entry name" value="Antibiotic_NAT-like"/>
</dbReference>
<comment type="similarity">
    <text evidence="1">Belongs to the antibiotic N-acetyltransferase family.</text>
</comment>
<dbReference type="InterPro" id="IPR003679">
    <property type="entry name" value="Amioglycoside_AcTrfase"/>
</dbReference>
<keyword evidence="1" id="KW-0012">Acyltransferase</keyword>
<organism evidence="2 3">
    <name type="scientific">Streptodolium elevatio</name>
    <dbReference type="NCBI Taxonomy" id="3157996"/>
    <lineage>
        <taxon>Bacteria</taxon>
        <taxon>Bacillati</taxon>
        <taxon>Actinomycetota</taxon>
        <taxon>Actinomycetes</taxon>
        <taxon>Kitasatosporales</taxon>
        <taxon>Streptomycetaceae</taxon>
        <taxon>Streptodolium</taxon>
    </lineage>
</organism>
<dbReference type="RefSeq" id="WP_358351189.1">
    <property type="nucleotide sequence ID" value="NZ_JBEZFP010000015.1"/>
</dbReference>
<keyword evidence="1" id="KW-0808">Transferase</keyword>
<sequence length="78" mass="8369">MSASTRRNQGGKPSFTYEDVLLDLADFDRIGAALTDHLPIDEGFVGGARARLVPLIPAVAFAADWMARHRTDGMPAVA</sequence>
<protein>
    <recommendedName>
        <fullName evidence="1">Aminoglycoside N(3)-acetyltransferase</fullName>
        <ecNumber evidence="1">2.3.1.-</ecNumber>
    </recommendedName>
</protein>
<evidence type="ECO:0000313" key="2">
    <source>
        <dbReference type="EMBL" id="MEU8133542.1"/>
    </source>
</evidence>
<gene>
    <name evidence="2" type="ORF">AB0C36_08555</name>
</gene>
<dbReference type="SUPFAM" id="SSF110710">
    <property type="entry name" value="TTHA0583/YokD-like"/>
    <property type="match status" value="1"/>
</dbReference>
<comment type="caution">
    <text evidence="2">The sequence shown here is derived from an EMBL/GenBank/DDBJ whole genome shotgun (WGS) entry which is preliminary data.</text>
</comment>
<accession>A0ABV3DDQ6</accession>
<comment type="catalytic activity">
    <reaction evidence="1">
        <text>a 2-deoxystreptamine antibiotic + acetyl-CoA = an N(3)-acetyl-2-deoxystreptamine antibiotic + CoA + H(+)</text>
        <dbReference type="Rhea" id="RHEA:12665"/>
        <dbReference type="ChEBI" id="CHEBI:15378"/>
        <dbReference type="ChEBI" id="CHEBI:57287"/>
        <dbReference type="ChEBI" id="CHEBI:57288"/>
        <dbReference type="ChEBI" id="CHEBI:57921"/>
        <dbReference type="ChEBI" id="CHEBI:77452"/>
        <dbReference type="EC" id="2.3.1.81"/>
    </reaction>
</comment>
<evidence type="ECO:0000313" key="3">
    <source>
        <dbReference type="Proteomes" id="UP001551482"/>
    </source>
</evidence>
<keyword evidence="1" id="KW-0046">Antibiotic resistance</keyword>
<dbReference type="Pfam" id="PF02522">
    <property type="entry name" value="Antibiotic_NAT"/>
    <property type="match status" value="1"/>
</dbReference>
<name>A0ABV3DDQ6_9ACTN</name>
<reference evidence="2 3" key="1">
    <citation type="submission" date="2024-06" db="EMBL/GenBank/DDBJ databases">
        <title>The Natural Products Discovery Center: Release of the First 8490 Sequenced Strains for Exploring Actinobacteria Biosynthetic Diversity.</title>
        <authorList>
            <person name="Kalkreuter E."/>
            <person name="Kautsar S.A."/>
            <person name="Yang D."/>
            <person name="Bader C.D."/>
            <person name="Teijaro C.N."/>
            <person name="Fluegel L."/>
            <person name="Davis C.M."/>
            <person name="Simpson J.R."/>
            <person name="Lauterbach L."/>
            <person name="Steele A.D."/>
            <person name="Gui C."/>
            <person name="Meng S."/>
            <person name="Li G."/>
            <person name="Viehrig K."/>
            <person name="Ye F."/>
            <person name="Su P."/>
            <person name="Kiefer A.F."/>
            <person name="Nichols A."/>
            <person name="Cepeda A.J."/>
            <person name="Yan W."/>
            <person name="Fan B."/>
            <person name="Jiang Y."/>
            <person name="Adhikari A."/>
            <person name="Zheng C.-J."/>
            <person name="Schuster L."/>
            <person name="Cowan T.M."/>
            <person name="Smanski M.J."/>
            <person name="Chevrette M.G."/>
            <person name="De Carvalho L.P.S."/>
            <person name="Shen B."/>
        </authorList>
    </citation>
    <scope>NUCLEOTIDE SEQUENCE [LARGE SCALE GENOMIC DNA]</scope>
    <source>
        <strain evidence="2 3">NPDC048946</strain>
    </source>
</reference>
<proteinExistence type="inferred from homology"/>
<dbReference type="Proteomes" id="UP001551482">
    <property type="component" value="Unassembled WGS sequence"/>
</dbReference>
<dbReference type="EC" id="2.3.1.-" evidence="1"/>
<keyword evidence="3" id="KW-1185">Reference proteome</keyword>